<evidence type="ECO:0000313" key="1">
    <source>
        <dbReference type="EMBL" id="CAB4583747.1"/>
    </source>
</evidence>
<sequence>MKLIPVLLCLLLTACTRAEGAISPPKLITEEIDLNQLQTSDKSLLPQVEPDSLEPVFNYVVGLNLALTGDLSKLRQSADASCGCLDIADRLESLFPTASLIGQGYELSGIWLEKDELNKKIFKVEINRSDITKVDKANGKQVIWSASIITNQFIVERRGQAWVLTDTK</sequence>
<organism evidence="1">
    <name type="scientific">freshwater metagenome</name>
    <dbReference type="NCBI Taxonomy" id="449393"/>
    <lineage>
        <taxon>unclassified sequences</taxon>
        <taxon>metagenomes</taxon>
        <taxon>ecological metagenomes</taxon>
    </lineage>
</organism>
<dbReference type="EMBL" id="CAEZUC010000009">
    <property type="protein sequence ID" value="CAB4583747.1"/>
    <property type="molecule type" value="Genomic_DNA"/>
</dbReference>
<protein>
    <submittedName>
        <fullName evidence="1">Unannotated protein</fullName>
    </submittedName>
</protein>
<accession>A0A6J6F607</accession>
<dbReference type="PROSITE" id="PS51257">
    <property type="entry name" value="PROKAR_LIPOPROTEIN"/>
    <property type="match status" value="1"/>
</dbReference>
<proteinExistence type="predicted"/>
<dbReference type="AlphaFoldDB" id="A0A6J6F607"/>
<gene>
    <name evidence="1" type="ORF">UFOPK1776_00170</name>
</gene>
<reference evidence="1" key="1">
    <citation type="submission" date="2020-05" db="EMBL/GenBank/DDBJ databases">
        <authorList>
            <person name="Chiriac C."/>
            <person name="Salcher M."/>
            <person name="Ghai R."/>
            <person name="Kavagutti S V."/>
        </authorList>
    </citation>
    <scope>NUCLEOTIDE SEQUENCE</scope>
</reference>
<name>A0A6J6F607_9ZZZZ</name>